<dbReference type="SUPFAM" id="SSF158622">
    <property type="entry name" value="YheA/YmcA-like"/>
    <property type="match status" value="1"/>
</dbReference>
<dbReference type="InterPro" id="IPR010368">
    <property type="entry name" value="Com_YlbF"/>
</dbReference>
<feature type="coiled-coil region" evidence="1">
    <location>
        <begin position="85"/>
        <end position="112"/>
    </location>
</feature>
<evidence type="ECO:0000256" key="2">
    <source>
        <dbReference type="SAM" id="MobiDB-lite"/>
    </source>
</evidence>
<dbReference type="EMBL" id="RKLU01000005">
    <property type="protein sequence ID" value="TQQ79218.1"/>
    <property type="molecule type" value="Genomic_DNA"/>
</dbReference>
<dbReference type="Proteomes" id="UP000705823">
    <property type="component" value="Unassembled WGS sequence"/>
</dbReference>
<dbReference type="RefSeq" id="WP_142980254.1">
    <property type="nucleotide sequence ID" value="NZ_RKLU01000005.1"/>
</dbReference>
<gene>
    <name evidence="3" type="ORF">EGH24_11320</name>
</gene>
<organism evidence="3 4">
    <name type="scientific">Halonotius terrestris</name>
    <dbReference type="NCBI Taxonomy" id="2487750"/>
    <lineage>
        <taxon>Archaea</taxon>
        <taxon>Methanobacteriati</taxon>
        <taxon>Methanobacteriota</taxon>
        <taxon>Stenosarchaea group</taxon>
        <taxon>Halobacteria</taxon>
        <taxon>Halobacteriales</taxon>
        <taxon>Haloferacaceae</taxon>
        <taxon>Halonotius</taxon>
    </lineage>
</organism>
<dbReference type="Pfam" id="PF06133">
    <property type="entry name" value="Com_YlbF"/>
    <property type="match status" value="1"/>
</dbReference>
<proteinExistence type="predicted"/>
<keyword evidence="4" id="KW-1185">Reference proteome</keyword>
<evidence type="ECO:0000313" key="4">
    <source>
        <dbReference type="Proteomes" id="UP000705823"/>
    </source>
</evidence>
<name>A0A8J8PB91_9EURY</name>
<dbReference type="Gene3D" id="1.20.1500.10">
    <property type="entry name" value="YheA/YmcA-like"/>
    <property type="match status" value="1"/>
</dbReference>
<feature type="region of interest" description="Disordered" evidence="2">
    <location>
        <begin position="1"/>
        <end position="42"/>
    </location>
</feature>
<accession>A0A8J8PB91</accession>
<dbReference type="AlphaFoldDB" id="A0A8J8PB91"/>
<reference evidence="3" key="1">
    <citation type="submission" date="2019-02" db="EMBL/GenBank/DDBJ databases">
        <title>Halonotius sp. a new haloarchaeum isolated from saline soil.</title>
        <authorList>
            <person name="Duran-Viseras A."/>
            <person name="Sanchez-Porro C."/>
            <person name="Ventosa A."/>
        </authorList>
    </citation>
    <scope>NUCLEOTIDE SEQUENCE</scope>
    <source>
        <strain evidence="3">F15B</strain>
    </source>
</reference>
<evidence type="ECO:0000313" key="3">
    <source>
        <dbReference type="EMBL" id="TQQ79218.1"/>
    </source>
</evidence>
<dbReference type="OrthoDB" id="211540at2157"/>
<feature type="compositionally biased region" description="Basic and acidic residues" evidence="2">
    <location>
        <begin position="10"/>
        <end position="28"/>
    </location>
</feature>
<sequence>MSVETATLEDLGRELGERIAESPEHKAFQEASEAVENDAETQEAIQEFEELRHEFMMKQEAGTADRQSMREVQAAQRELHSMPLMEEYLDAKEELQDKLETVNQAISDEIAVDFGGEAGGCCQD</sequence>
<keyword evidence="1" id="KW-0175">Coiled coil</keyword>
<evidence type="ECO:0000256" key="1">
    <source>
        <dbReference type="SAM" id="Coils"/>
    </source>
</evidence>
<dbReference type="InterPro" id="IPR023378">
    <property type="entry name" value="YheA/YmcA-like_dom_sf"/>
</dbReference>
<comment type="caution">
    <text evidence="3">The sequence shown here is derived from an EMBL/GenBank/DDBJ whole genome shotgun (WGS) entry which is preliminary data.</text>
</comment>
<protein>
    <submittedName>
        <fullName evidence="3">YlbF family regulator</fullName>
    </submittedName>
</protein>